<keyword evidence="6 21" id="KW-0479">Metal-binding</keyword>
<dbReference type="SUPFAM" id="SSF48264">
    <property type="entry name" value="Cytochrome P450"/>
    <property type="match status" value="1"/>
</dbReference>
<evidence type="ECO:0000256" key="23">
    <source>
        <dbReference type="SAM" id="Phobius"/>
    </source>
</evidence>
<comment type="similarity">
    <text evidence="4 22">Belongs to the cytochrome P450 family.</text>
</comment>
<dbReference type="KEGG" id="lak:106175825"/>
<dbReference type="InterPro" id="IPR017972">
    <property type="entry name" value="Cyt_P450_CS"/>
</dbReference>
<dbReference type="GO" id="GO:0008289">
    <property type="term" value="F:lipid binding"/>
    <property type="evidence" value="ECO:0007669"/>
    <property type="project" value="UniProtKB-KW"/>
</dbReference>
<dbReference type="GO" id="GO:0008610">
    <property type="term" value="P:lipid biosynthetic process"/>
    <property type="evidence" value="ECO:0007669"/>
    <property type="project" value="UniProtKB-ARBA"/>
</dbReference>
<dbReference type="InterPro" id="IPR001128">
    <property type="entry name" value="Cyt_P450"/>
</dbReference>
<dbReference type="GO" id="GO:0006805">
    <property type="term" value="P:xenobiotic metabolic process"/>
    <property type="evidence" value="ECO:0007669"/>
    <property type="project" value="TreeGrafter"/>
</dbReference>
<evidence type="ECO:0000256" key="17">
    <source>
        <dbReference type="ARBA" id="ARBA00044265"/>
    </source>
</evidence>
<dbReference type="OrthoDB" id="6141508at2759"/>
<evidence type="ECO:0000256" key="6">
    <source>
        <dbReference type="ARBA" id="ARBA00022723"/>
    </source>
</evidence>
<dbReference type="GO" id="GO:0005789">
    <property type="term" value="C:endoplasmic reticulum membrane"/>
    <property type="evidence" value="ECO:0007669"/>
    <property type="project" value="UniProtKB-SubCell"/>
</dbReference>
<evidence type="ECO:0000256" key="3">
    <source>
        <dbReference type="ARBA" id="ARBA00004586"/>
    </source>
</evidence>
<dbReference type="Gene3D" id="1.10.630.10">
    <property type="entry name" value="Cytochrome P450"/>
    <property type="match status" value="1"/>
</dbReference>
<evidence type="ECO:0000256" key="2">
    <source>
        <dbReference type="ARBA" id="ARBA00004524"/>
    </source>
</evidence>
<dbReference type="InterPro" id="IPR002401">
    <property type="entry name" value="Cyt_P450_E_grp-I"/>
</dbReference>
<evidence type="ECO:0000256" key="12">
    <source>
        <dbReference type="ARBA" id="ARBA00023121"/>
    </source>
</evidence>
<evidence type="ECO:0000256" key="10">
    <source>
        <dbReference type="ARBA" id="ARBA00023004"/>
    </source>
</evidence>
<dbReference type="InterPro" id="IPR036396">
    <property type="entry name" value="Cyt_P450_sf"/>
</dbReference>
<keyword evidence="8" id="KW-0492">Microsome</keyword>
<dbReference type="PRINTS" id="PR00463">
    <property type="entry name" value="EP450I"/>
</dbReference>
<evidence type="ECO:0000256" key="19">
    <source>
        <dbReference type="ARBA" id="ARBA00044304"/>
    </source>
</evidence>
<dbReference type="AlphaFoldDB" id="A0A1S3JSV4"/>
<evidence type="ECO:0000256" key="1">
    <source>
        <dbReference type="ARBA" id="ARBA00004184"/>
    </source>
</evidence>
<evidence type="ECO:0000256" key="13">
    <source>
        <dbReference type="ARBA" id="ARBA00023136"/>
    </source>
</evidence>
<evidence type="ECO:0000256" key="8">
    <source>
        <dbReference type="ARBA" id="ARBA00022848"/>
    </source>
</evidence>
<dbReference type="Pfam" id="PF00067">
    <property type="entry name" value="p450"/>
    <property type="match status" value="1"/>
</dbReference>
<dbReference type="InParanoid" id="A0A1S3JSV4"/>
<keyword evidence="23" id="KW-1133">Transmembrane helix</keyword>
<dbReference type="FunFam" id="1.10.630.10:FF:000049">
    <property type="entry name" value="steroid 21-hydroxylase isoform X1"/>
    <property type="match status" value="1"/>
</dbReference>
<evidence type="ECO:0000313" key="24">
    <source>
        <dbReference type="Proteomes" id="UP000085678"/>
    </source>
</evidence>
<dbReference type="GO" id="GO:0004509">
    <property type="term" value="F:steroid 21-monooxygenase activity"/>
    <property type="evidence" value="ECO:0007669"/>
    <property type="project" value="UniProtKB-EC"/>
</dbReference>
<gene>
    <name evidence="25" type="primary">LOC106175825</name>
</gene>
<keyword evidence="5 21" id="KW-0349">Heme</keyword>
<evidence type="ECO:0000256" key="21">
    <source>
        <dbReference type="PIRSR" id="PIRSR602401-1"/>
    </source>
</evidence>
<dbReference type="STRING" id="7574.A0A1S3JSV4"/>
<name>A0A1S3JSV4_LINAN</name>
<reference evidence="25" key="1">
    <citation type="submission" date="2025-08" db="UniProtKB">
        <authorList>
            <consortium name="RefSeq"/>
        </authorList>
    </citation>
    <scope>IDENTIFICATION</scope>
    <source>
        <tissue evidence="25">Gonads</tissue>
    </source>
</reference>
<keyword evidence="9 22" id="KW-0560">Oxidoreductase</keyword>
<evidence type="ECO:0000313" key="25">
    <source>
        <dbReference type="RefSeq" id="XP_013413433.2"/>
    </source>
</evidence>
<dbReference type="PROSITE" id="PS00086">
    <property type="entry name" value="CYTOCHROME_P450"/>
    <property type="match status" value="1"/>
</dbReference>
<dbReference type="GO" id="GO:0006082">
    <property type="term" value="P:organic acid metabolic process"/>
    <property type="evidence" value="ECO:0007669"/>
    <property type="project" value="TreeGrafter"/>
</dbReference>
<evidence type="ECO:0000256" key="9">
    <source>
        <dbReference type="ARBA" id="ARBA00023002"/>
    </source>
</evidence>
<evidence type="ECO:0000256" key="15">
    <source>
        <dbReference type="ARBA" id="ARBA00044116"/>
    </source>
</evidence>
<protein>
    <recommendedName>
        <fullName evidence="15">Steroid 21-hydroxylase</fullName>
        <ecNumber evidence="14">1.14.14.16</ecNumber>
    </recommendedName>
    <alternativeName>
        <fullName evidence="19">21-OHase</fullName>
    </alternativeName>
    <alternativeName>
        <fullName evidence="16">Cytochrome P-450c21</fullName>
    </alternativeName>
    <alternativeName>
        <fullName evidence="20">Cytochrome P450 21</fullName>
    </alternativeName>
    <alternativeName>
        <fullName evidence="18">Cytochrome P450 XXI</fullName>
    </alternativeName>
    <alternativeName>
        <fullName evidence="17">Cytochrome P450-C21</fullName>
    </alternativeName>
</protein>
<dbReference type="Proteomes" id="UP000085678">
    <property type="component" value="Unplaced"/>
</dbReference>
<dbReference type="GO" id="GO:0005506">
    <property type="term" value="F:iron ion binding"/>
    <property type="evidence" value="ECO:0007669"/>
    <property type="project" value="InterPro"/>
</dbReference>
<evidence type="ECO:0000256" key="20">
    <source>
        <dbReference type="ARBA" id="ARBA00044342"/>
    </source>
</evidence>
<evidence type="ECO:0000256" key="11">
    <source>
        <dbReference type="ARBA" id="ARBA00023033"/>
    </source>
</evidence>
<keyword evidence="24" id="KW-1185">Reference proteome</keyword>
<evidence type="ECO:0000256" key="7">
    <source>
        <dbReference type="ARBA" id="ARBA00022824"/>
    </source>
</evidence>
<evidence type="ECO:0000256" key="18">
    <source>
        <dbReference type="ARBA" id="ARBA00044282"/>
    </source>
</evidence>
<keyword evidence="13 23" id="KW-0472">Membrane</keyword>
<dbReference type="GO" id="GO:0008202">
    <property type="term" value="P:steroid metabolic process"/>
    <property type="evidence" value="ECO:0007669"/>
    <property type="project" value="UniProtKB-ARBA"/>
</dbReference>
<comment type="cofactor">
    <cofactor evidence="21">
        <name>heme</name>
        <dbReference type="ChEBI" id="CHEBI:30413"/>
    </cofactor>
</comment>
<feature type="binding site" description="axial binding residue" evidence="21">
    <location>
        <position position="437"/>
    </location>
    <ligand>
        <name>heme</name>
        <dbReference type="ChEBI" id="CHEBI:30413"/>
    </ligand>
    <ligandPart>
        <name>Fe</name>
        <dbReference type="ChEBI" id="CHEBI:18248"/>
    </ligandPart>
</feature>
<dbReference type="RefSeq" id="XP_013413433.2">
    <property type="nucleotide sequence ID" value="XM_013557979.2"/>
</dbReference>
<keyword evidence="12" id="KW-0446">Lipid-binding</keyword>
<proteinExistence type="inferred from homology"/>
<evidence type="ECO:0000256" key="14">
    <source>
        <dbReference type="ARBA" id="ARBA00044040"/>
    </source>
</evidence>
<keyword evidence="11 22" id="KW-0503">Monooxygenase</keyword>
<keyword evidence="7" id="KW-0256">Endoplasmic reticulum</keyword>
<keyword evidence="10 21" id="KW-0408">Iron</keyword>
<evidence type="ECO:0000256" key="22">
    <source>
        <dbReference type="RuleBase" id="RU000461"/>
    </source>
</evidence>
<evidence type="ECO:0000256" key="4">
    <source>
        <dbReference type="ARBA" id="ARBA00010617"/>
    </source>
</evidence>
<dbReference type="EC" id="1.14.14.16" evidence="14"/>
<comment type="subcellular location">
    <subcellularLocation>
        <location evidence="1">Endomembrane system</location>
        <topology evidence="1">Peripheral membrane protein</topology>
    </subcellularLocation>
    <subcellularLocation>
        <location evidence="3">Endoplasmic reticulum membrane</location>
    </subcellularLocation>
    <subcellularLocation>
        <location evidence="2">Microsome membrane</location>
    </subcellularLocation>
</comment>
<dbReference type="GeneID" id="106175825"/>
<accession>A0A1S3JSV4</accession>
<keyword evidence="23" id="KW-0812">Transmembrane</keyword>
<dbReference type="InterPro" id="IPR050182">
    <property type="entry name" value="Cytochrome_P450_fam2"/>
</dbReference>
<dbReference type="PRINTS" id="PR00385">
    <property type="entry name" value="P450"/>
</dbReference>
<dbReference type="GO" id="GO:0020037">
    <property type="term" value="F:heme binding"/>
    <property type="evidence" value="ECO:0007669"/>
    <property type="project" value="InterPro"/>
</dbReference>
<dbReference type="PANTHER" id="PTHR24300:SF397">
    <property type="entry name" value="CYTOCHROME P450 2U1"/>
    <property type="match status" value="1"/>
</dbReference>
<sequence length="492" mass="56069">MQAFVHAWGYYSGILSAFLCLFLFILSAVFIRRRTARNFPPGPLGLPVVGVLPFLGKDPQSTLMQWAKRYGEVFSVNLGGNTVVVLNGVEAVRDAFQRKATVFAGRPRIPSFDFLHHRGIISADYGPAWQAHREFLMRYLRGTDEDKLEEKINREIDTLIEFLRHKNKSKFNCSETLMISVANILMSVLFGDRFDYDNPMLKELIRSIHRSAELSNESSVMNFIPILRFLPQCIERNKEVDNLCNIVGNIQRNHSEIYCEGVTRGLMDAYTKESMQRTTAKSGFFNEKELATLLVDVIIAGTESIATTLSWGILFLLHDPKVQQNVQSELDEVIGKRRPTLADKPNLPYTNATLMEIQRCNYVFPLGVLHSTTKDIEFRGHRIPKGCWILANFWSVMMNDDVYLNPREFRPERFLGDSGKLQPHDAFLPFSAGKRSCAGELLARQQLFLMFTHLLQAFTFQLPEGSVLPKLEGSTGITYQPPKFDVCAHLRF</sequence>
<evidence type="ECO:0000256" key="5">
    <source>
        <dbReference type="ARBA" id="ARBA00022617"/>
    </source>
</evidence>
<evidence type="ECO:0000256" key="16">
    <source>
        <dbReference type="ARBA" id="ARBA00044217"/>
    </source>
</evidence>
<dbReference type="PANTHER" id="PTHR24300">
    <property type="entry name" value="CYTOCHROME P450 508A4-RELATED"/>
    <property type="match status" value="1"/>
</dbReference>
<organism evidence="24 25">
    <name type="scientific">Lingula anatina</name>
    <name type="common">Brachiopod</name>
    <name type="synonym">Lingula unguis</name>
    <dbReference type="NCBI Taxonomy" id="7574"/>
    <lineage>
        <taxon>Eukaryota</taxon>
        <taxon>Metazoa</taxon>
        <taxon>Spiralia</taxon>
        <taxon>Lophotrochozoa</taxon>
        <taxon>Brachiopoda</taxon>
        <taxon>Linguliformea</taxon>
        <taxon>Lingulata</taxon>
        <taxon>Lingulida</taxon>
        <taxon>Linguloidea</taxon>
        <taxon>Lingulidae</taxon>
        <taxon>Lingula</taxon>
    </lineage>
</organism>
<feature type="transmembrane region" description="Helical" evidence="23">
    <location>
        <begin position="12"/>
        <end position="31"/>
    </location>
</feature>